<name>A0ABX2DC40_9SPHI</name>
<dbReference type="SUPFAM" id="SSF51182">
    <property type="entry name" value="RmlC-like cupins"/>
    <property type="match status" value="1"/>
</dbReference>
<dbReference type="InterPro" id="IPR011051">
    <property type="entry name" value="RmlC_Cupin_sf"/>
</dbReference>
<feature type="domain" description="Cupin type-2" evidence="1">
    <location>
        <begin position="35"/>
        <end position="101"/>
    </location>
</feature>
<evidence type="ECO:0000313" key="3">
    <source>
        <dbReference type="Proteomes" id="UP000762110"/>
    </source>
</evidence>
<proteinExistence type="predicted"/>
<dbReference type="InterPro" id="IPR013096">
    <property type="entry name" value="Cupin_2"/>
</dbReference>
<evidence type="ECO:0000313" key="2">
    <source>
        <dbReference type="EMBL" id="NQX31372.1"/>
    </source>
</evidence>
<dbReference type="InterPro" id="IPR014710">
    <property type="entry name" value="RmlC-like_jellyroll"/>
</dbReference>
<sequence>MIEILSKDNCLSHYKWGENCDGWNFISNPEVAIKQELMPAQTAEKLHFHQYAEQFFFILKGQATFLIEGETILVNANNGLQIKVGNKHKIMNTTFDDLEFILFSYPSTQNDRTDCE</sequence>
<protein>
    <submittedName>
        <fullName evidence="2">Cupin domain-containing protein</fullName>
    </submittedName>
</protein>
<dbReference type="RefSeq" id="WP_173270357.1">
    <property type="nucleotide sequence ID" value="NZ_JABMKV010000002.1"/>
</dbReference>
<comment type="caution">
    <text evidence="2">The sequence shown here is derived from an EMBL/GenBank/DDBJ whole genome shotgun (WGS) entry which is preliminary data.</text>
</comment>
<accession>A0ABX2DC40</accession>
<keyword evidence="3" id="KW-1185">Reference proteome</keyword>
<dbReference type="Gene3D" id="2.60.120.10">
    <property type="entry name" value="Jelly Rolls"/>
    <property type="match status" value="1"/>
</dbReference>
<dbReference type="Proteomes" id="UP000762110">
    <property type="component" value="Unassembled WGS sequence"/>
</dbReference>
<evidence type="ECO:0000259" key="1">
    <source>
        <dbReference type="Pfam" id="PF07883"/>
    </source>
</evidence>
<organism evidence="2 3">
    <name type="scientific">Pedobacter boryungensis</name>
    <dbReference type="NCBI Taxonomy" id="869962"/>
    <lineage>
        <taxon>Bacteria</taxon>
        <taxon>Pseudomonadati</taxon>
        <taxon>Bacteroidota</taxon>
        <taxon>Sphingobacteriia</taxon>
        <taxon>Sphingobacteriales</taxon>
        <taxon>Sphingobacteriaceae</taxon>
        <taxon>Pedobacter</taxon>
    </lineage>
</organism>
<gene>
    <name evidence="2" type="ORF">HQN85_06530</name>
</gene>
<reference evidence="2 3" key="1">
    <citation type="submission" date="2020-05" db="EMBL/GenBank/DDBJ databases">
        <title>Description of Pedobacter foliorum sp. nov.</title>
        <authorList>
            <person name="Qi S."/>
            <person name="Carlier A."/>
            <person name="Cnockaert M."/>
            <person name="Vandamme P."/>
        </authorList>
    </citation>
    <scope>NUCLEOTIDE SEQUENCE [LARGE SCALE GENOMIC DNA]</scope>
    <source>
        <strain evidence="2 3">LMG 31300</strain>
    </source>
</reference>
<dbReference type="Pfam" id="PF07883">
    <property type="entry name" value="Cupin_2"/>
    <property type="match status" value="1"/>
</dbReference>
<dbReference type="EMBL" id="JABMKV010000002">
    <property type="protein sequence ID" value="NQX31372.1"/>
    <property type="molecule type" value="Genomic_DNA"/>
</dbReference>